<protein>
    <submittedName>
        <fullName evidence="1">Uncharacterized protein</fullName>
    </submittedName>
</protein>
<accession>A0ABN9AIV8</accession>
<dbReference type="Proteomes" id="UP001162483">
    <property type="component" value="Unassembled WGS sequence"/>
</dbReference>
<proteinExistence type="predicted"/>
<keyword evidence="2" id="KW-1185">Reference proteome</keyword>
<organism evidence="1 2">
    <name type="scientific">Staurois parvus</name>
    <dbReference type="NCBI Taxonomy" id="386267"/>
    <lineage>
        <taxon>Eukaryota</taxon>
        <taxon>Metazoa</taxon>
        <taxon>Chordata</taxon>
        <taxon>Craniata</taxon>
        <taxon>Vertebrata</taxon>
        <taxon>Euteleostomi</taxon>
        <taxon>Amphibia</taxon>
        <taxon>Batrachia</taxon>
        <taxon>Anura</taxon>
        <taxon>Neobatrachia</taxon>
        <taxon>Ranoidea</taxon>
        <taxon>Ranidae</taxon>
        <taxon>Staurois</taxon>
    </lineage>
</organism>
<evidence type="ECO:0000313" key="2">
    <source>
        <dbReference type="Proteomes" id="UP001162483"/>
    </source>
</evidence>
<sequence>MTLSMHCCCGNLKFGVWRSLAIDSADSWDFCVLHHALTPLCHFMWPTTS</sequence>
<reference evidence="1" key="1">
    <citation type="submission" date="2023-05" db="EMBL/GenBank/DDBJ databases">
        <authorList>
            <person name="Stuckert A."/>
        </authorList>
    </citation>
    <scope>NUCLEOTIDE SEQUENCE</scope>
</reference>
<gene>
    <name evidence="1" type="ORF">SPARVUS_LOCUS874220</name>
</gene>
<name>A0ABN9AIV8_9NEOB</name>
<comment type="caution">
    <text evidence="1">The sequence shown here is derived from an EMBL/GenBank/DDBJ whole genome shotgun (WGS) entry which is preliminary data.</text>
</comment>
<evidence type="ECO:0000313" key="1">
    <source>
        <dbReference type="EMBL" id="CAI9535528.1"/>
    </source>
</evidence>
<dbReference type="EMBL" id="CATNWA010000270">
    <property type="protein sequence ID" value="CAI9535528.1"/>
    <property type="molecule type" value="Genomic_DNA"/>
</dbReference>